<evidence type="ECO:0000313" key="4">
    <source>
        <dbReference type="Proteomes" id="UP000042958"/>
    </source>
</evidence>
<feature type="domain" description="GRHL1/CP2 C-terminal" evidence="2">
    <location>
        <begin position="105"/>
        <end position="164"/>
    </location>
</feature>
<evidence type="ECO:0000313" key="3">
    <source>
        <dbReference type="EMBL" id="CEJ55659.1"/>
    </source>
</evidence>
<proteinExistence type="predicted"/>
<accession>A0A0F7TFS8</accession>
<gene>
    <name evidence="3" type="ORF">PMG11_01907</name>
</gene>
<protein>
    <recommendedName>
        <fullName evidence="2">GRHL1/CP2 C-terminal domain-containing protein</fullName>
    </recommendedName>
</protein>
<dbReference type="OrthoDB" id="10480126at2759"/>
<reference evidence="4" key="1">
    <citation type="journal article" date="2015" name="Genome Announc.">
        <title>Draft genome sequence of the fungus Penicillium brasilianum MG11.</title>
        <authorList>
            <person name="Horn F."/>
            <person name="Linde J."/>
            <person name="Mattern D.J."/>
            <person name="Walther G."/>
            <person name="Guthke R."/>
            <person name="Brakhage A.A."/>
            <person name="Valiante V."/>
        </authorList>
    </citation>
    <scope>NUCLEOTIDE SEQUENCE [LARGE SCALE GENOMIC DNA]</scope>
    <source>
        <strain evidence="4">MG11</strain>
    </source>
</reference>
<name>A0A0F7TFS8_PENBI</name>
<evidence type="ECO:0000256" key="1">
    <source>
        <dbReference type="SAM" id="MobiDB-lite"/>
    </source>
</evidence>
<evidence type="ECO:0000259" key="2">
    <source>
        <dbReference type="Pfam" id="PF25416"/>
    </source>
</evidence>
<dbReference type="Proteomes" id="UP000042958">
    <property type="component" value="Unassembled WGS sequence"/>
</dbReference>
<dbReference type="InterPro" id="IPR057520">
    <property type="entry name" value="GRHL1/CP2_C"/>
</dbReference>
<feature type="region of interest" description="Disordered" evidence="1">
    <location>
        <begin position="36"/>
        <end position="58"/>
    </location>
</feature>
<dbReference type="Pfam" id="PF25416">
    <property type="entry name" value="GRHL1_C"/>
    <property type="match status" value="1"/>
</dbReference>
<keyword evidence="4" id="KW-1185">Reference proteome</keyword>
<organism evidence="3 4">
    <name type="scientific">Penicillium brasilianum</name>
    <dbReference type="NCBI Taxonomy" id="104259"/>
    <lineage>
        <taxon>Eukaryota</taxon>
        <taxon>Fungi</taxon>
        <taxon>Dikarya</taxon>
        <taxon>Ascomycota</taxon>
        <taxon>Pezizomycotina</taxon>
        <taxon>Eurotiomycetes</taxon>
        <taxon>Eurotiomycetidae</taxon>
        <taxon>Eurotiales</taxon>
        <taxon>Aspergillaceae</taxon>
        <taxon>Penicillium</taxon>
    </lineage>
</organism>
<dbReference type="EMBL" id="CDHK01000002">
    <property type="protein sequence ID" value="CEJ55659.1"/>
    <property type="molecule type" value="Genomic_DNA"/>
</dbReference>
<dbReference type="AlphaFoldDB" id="A0A0F7TFS8"/>
<sequence>MLKERPTQLLAAFRQEHGEHFQNSKFAVREPTNIKPRVSGKESHNTTTGLDAEPYLQDPDLTPRAEGTQMIWTQDGAPSTADTAFKSPVLPLCIYFRLYKQEGYRGDEDIFRAVYLRERTAEQFVRGVCEKSTIDSTRVRELVFPDTEGIVSRTNDEVLREMPNGLPLEIGFVPRSGGSPDTDSAVGNLTMRVFWL</sequence>